<sequence>MREFLSIDDLRLVREVARRGSVGAAAARLGVSQPTASQRLAALERRSGLRLFQRDTTGARPTLAGRELADQADRILGSIDSLPELMRATEGRSSRTIGTVASLAAVLYPALELLLPELAVHQVTDHGPALVDAVADGSMDAAFIGVPMQTALPAGLSVTVFHRDDLSILRPADAASLGTGRQPYAGRTVFAYTYDPALHESLSTIAALGGRPRRAATAETAVTLARVRGELALLPASLAHRNLRGLDEVLPAPRRRRVQLAMVTRRPGPQALVEVLPELGEVLKHPHLPDPPTAAVPV</sequence>
<dbReference type="Pfam" id="PF00126">
    <property type="entry name" value="HTH_1"/>
    <property type="match status" value="1"/>
</dbReference>
<keyword evidence="4" id="KW-0804">Transcription</keyword>
<feature type="domain" description="HTH lysR-type" evidence="5">
    <location>
        <begin position="5"/>
        <end position="62"/>
    </location>
</feature>
<evidence type="ECO:0000259" key="5">
    <source>
        <dbReference type="PROSITE" id="PS50931"/>
    </source>
</evidence>
<dbReference type="Proteomes" id="UP000504882">
    <property type="component" value="Unassembled WGS sequence"/>
</dbReference>
<evidence type="ECO:0000256" key="2">
    <source>
        <dbReference type="ARBA" id="ARBA00023015"/>
    </source>
</evidence>
<dbReference type="SUPFAM" id="SSF46785">
    <property type="entry name" value="Winged helix' DNA-binding domain"/>
    <property type="match status" value="1"/>
</dbReference>
<dbReference type="PANTHER" id="PTHR30346">
    <property type="entry name" value="TRANSCRIPTIONAL DUAL REGULATOR HCAR-RELATED"/>
    <property type="match status" value="1"/>
</dbReference>
<dbReference type="InterPro" id="IPR036388">
    <property type="entry name" value="WH-like_DNA-bd_sf"/>
</dbReference>
<dbReference type="EMBL" id="SMNA01000016">
    <property type="protein sequence ID" value="TDE88558.1"/>
    <property type="molecule type" value="Genomic_DNA"/>
</dbReference>
<dbReference type="InterPro" id="IPR000847">
    <property type="entry name" value="LysR_HTH_N"/>
</dbReference>
<reference evidence="6 7" key="1">
    <citation type="submission" date="2019-03" db="EMBL/GenBank/DDBJ databases">
        <title>Genomic features of bacteria from cold environments.</title>
        <authorList>
            <person name="Shen L."/>
        </authorList>
    </citation>
    <scope>NUCLEOTIDE SEQUENCE [LARGE SCALE GENOMIC DNA]</scope>
    <source>
        <strain evidence="7">T3246-1</strain>
    </source>
</reference>
<evidence type="ECO:0000256" key="4">
    <source>
        <dbReference type="ARBA" id="ARBA00023163"/>
    </source>
</evidence>
<dbReference type="RefSeq" id="WP_133109998.1">
    <property type="nucleotide sequence ID" value="NZ_SMNA01000016.1"/>
</dbReference>
<organism evidence="6 7">
    <name type="scientific">Occultella glacieicola</name>
    <dbReference type="NCBI Taxonomy" id="2518684"/>
    <lineage>
        <taxon>Bacteria</taxon>
        <taxon>Bacillati</taxon>
        <taxon>Actinomycetota</taxon>
        <taxon>Actinomycetes</taxon>
        <taxon>Micrococcales</taxon>
        <taxon>Ruaniaceae</taxon>
        <taxon>Occultella</taxon>
    </lineage>
</organism>
<comment type="similarity">
    <text evidence="1">Belongs to the LysR transcriptional regulatory family.</text>
</comment>
<accession>A0ABY2DY04</accession>
<gene>
    <name evidence="6" type="ORF">EXU48_22805</name>
</gene>
<dbReference type="PROSITE" id="PS50931">
    <property type="entry name" value="HTH_LYSR"/>
    <property type="match status" value="1"/>
</dbReference>
<name>A0ABY2DY04_9MICO</name>
<dbReference type="InterPro" id="IPR036390">
    <property type="entry name" value="WH_DNA-bd_sf"/>
</dbReference>
<evidence type="ECO:0000256" key="3">
    <source>
        <dbReference type="ARBA" id="ARBA00023125"/>
    </source>
</evidence>
<comment type="caution">
    <text evidence="6">The sequence shown here is derived from an EMBL/GenBank/DDBJ whole genome shotgun (WGS) entry which is preliminary data.</text>
</comment>
<keyword evidence="3" id="KW-0238">DNA-binding</keyword>
<protein>
    <submittedName>
        <fullName evidence="6">LysR family transcriptional regulator</fullName>
    </submittedName>
</protein>
<dbReference type="PANTHER" id="PTHR30346:SF28">
    <property type="entry name" value="HTH-TYPE TRANSCRIPTIONAL REGULATOR CYNR"/>
    <property type="match status" value="1"/>
</dbReference>
<evidence type="ECO:0000313" key="6">
    <source>
        <dbReference type="EMBL" id="TDE88558.1"/>
    </source>
</evidence>
<evidence type="ECO:0000313" key="7">
    <source>
        <dbReference type="Proteomes" id="UP000504882"/>
    </source>
</evidence>
<keyword evidence="7" id="KW-1185">Reference proteome</keyword>
<dbReference type="Gene3D" id="1.10.10.10">
    <property type="entry name" value="Winged helix-like DNA-binding domain superfamily/Winged helix DNA-binding domain"/>
    <property type="match status" value="1"/>
</dbReference>
<proteinExistence type="inferred from homology"/>
<keyword evidence="2" id="KW-0805">Transcription regulation</keyword>
<evidence type="ECO:0000256" key="1">
    <source>
        <dbReference type="ARBA" id="ARBA00009437"/>
    </source>
</evidence>
<dbReference type="PRINTS" id="PR00039">
    <property type="entry name" value="HTHLYSR"/>
</dbReference>
<dbReference type="SUPFAM" id="SSF53850">
    <property type="entry name" value="Periplasmic binding protein-like II"/>
    <property type="match status" value="1"/>
</dbReference>